<dbReference type="PANTHER" id="PTHR46033:SF8">
    <property type="entry name" value="PROTEIN MAINTENANCE OF MERISTEMS-LIKE"/>
    <property type="match status" value="1"/>
</dbReference>
<dbReference type="EMBL" id="JBBNAE010000008">
    <property type="protein sequence ID" value="KAK9102246.1"/>
    <property type="molecule type" value="Genomic_DNA"/>
</dbReference>
<protein>
    <recommendedName>
        <fullName evidence="1">Aminotransferase-like plant mobile domain-containing protein</fullName>
    </recommendedName>
</protein>
<proteinExistence type="predicted"/>
<organism evidence="2 3">
    <name type="scientific">Stephania japonica</name>
    <dbReference type="NCBI Taxonomy" id="461633"/>
    <lineage>
        <taxon>Eukaryota</taxon>
        <taxon>Viridiplantae</taxon>
        <taxon>Streptophyta</taxon>
        <taxon>Embryophyta</taxon>
        <taxon>Tracheophyta</taxon>
        <taxon>Spermatophyta</taxon>
        <taxon>Magnoliopsida</taxon>
        <taxon>Ranunculales</taxon>
        <taxon>Menispermaceae</taxon>
        <taxon>Menispermoideae</taxon>
        <taxon>Cissampelideae</taxon>
        <taxon>Stephania</taxon>
    </lineage>
</organism>
<dbReference type="AlphaFoldDB" id="A0AAP0EYX5"/>
<name>A0AAP0EYX5_9MAGN</name>
<dbReference type="PANTHER" id="PTHR46033">
    <property type="entry name" value="PROTEIN MAIN-LIKE 2"/>
    <property type="match status" value="1"/>
</dbReference>
<dbReference type="GO" id="GO:0010073">
    <property type="term" value="P:meristem maintenance"/>
    <property type="evidence" value="ECO:0007669"/>
    <property type="project" value="InterPro"/>
</dbReference>
<feature type="domain" description="Aminotransferase-like plant mobile" evidence="1">
    <location>
        <begin position="46"/>
        <end position="412"/>
    </location>
</feature>
<evidence type="ECO:0000313" key="3">
    <source>
        <dbReference type="Proteomes" id="UP001417504"/>
    </source>
</evidence>
<reference evidence="2 3" key="1">
    <citation type="submission" date="2024-01" db="EMBL/GenBank/DDBJ databases">
        <title>Genome assemblies of Stephania.</title>
        <authorList>
            <person name="Yang L."/>
        </authorList>
    </citation>
    <scope>NUCLEOTIDE SEQUENCE [LARGE SCALE GENOMIC DNA]</scope>
    <source>
        <strain evidence="2">QJT</strain>
        <tissue evidence="2">Leaf</tissue>
    </source>
</reference>
<sequence length="606" mass="68954">MQALHRSTRVWNGPDPGVLTIRRNSAALHRLMPLDERIVGYLDQVGLYGIARIGFIGIDWHLITALVERWRPETHTFHFPVGEMTITLQDVQIILGLPVDGLPLTGIVEQDYDALCLGQLGFSFPENSRGGRIPIRQLSTWFPNLPNFVSDEEVQRYARAYIVQLLGGTLVADKSNNLVHITYLQFLDDFEVAGKYSWGSATLAHLYRQLCLAADIDGAEIAGPVILLQLWAWDRLPFLAPIMGNVLRDEIQPHDDLFPHPPFGHRWRHALETTGTSMLVLTKYREMIDMQTPEEVIWEPYLETVIRDLPANCSSGRGIWRTKAPLIFFCVVEMYNPDRVMRQFGLKQRIPPLTNTSKELHKIDLRGKTDKDWSAEHSDYVSMWTESASNIANDELLEEPMGFYDPFMVWYRRITRRFMSSRGAIVEALAHGITSIHQLTLGDDASILRIRDMAASTLTTIHADYRIHNMPPFLEESHQSSHENICSRHGTPVYTPYVPLNNESDTTSTPSAPPNTEFETTQAFHFDRIPTLPRHFDASPIPMNSFETTSSIGGERHDINEIQQEDAQNLLRTDVDLLNVPLALDRKQRIKKRTRCGTGSHFLGSD</sequence>
<evidence type="ECO:0000259" key="1">
    <source>
        <dbReference type="Pfam" id="PF10536"/>
    </source>
</evidence>
<dbReference type="InterPro" id="IPR044824">
    <property type="entry name" value="MAIN-like"/>
</dbReference>
<dbReference type="Pfam" id="PF10536">
    <property type="entry name" value="PMD"/>
    <property type="match status" value="1"/>
</dbReference>
<dbReference type="InterPro" id="IPR019557">
    <property type="entry name" value="AminoTfrase-like_pln_mobile"/>
</dbReference>
<dbReference type="Proteomes" id="UP001417504">
    <property type="component" value="Unassembled WGS sequence"/>
</dbReference>
<comment type="caution">
    <text evidence="2">The sequence shown here is derived from an EMBL/GenBank/DDBJ whole genome shotgun (WGS) entry which is preliminary data.</text>
</comment>
<evidence type="ECO:0000313" key="2">
    <source>
        <dbReference type="EMBL" id="KAK9102246.1"/>
    </source>
</evidence>
<gene>
    <name evidence="2" type="ORF">Sjap_019500</name>
</gene>
<keyword evidence="3" id="KW-1185">Reference proteome</keyword>
<accession>A0AAP0EYX5</accession>